<gene>
    <name evidence="2" type="ORF">CNEO_10041</name>
</gene>
<evidence type="ECO:0000259" key="1">
    <source>
        <dbReference type="Pfam" id="PF01609"/>
    </source>
</evidence>
<dbReference type="RefSeq" id="WP_342350118.1">
    <property type="nucleotide sequence ID" value="NZ_CAKJVE010000001.1"/>
</dbReference>
<dbReference type="Proteomes" id="UP000789738">
    <property type="component" value="Unassembled WGS sequence"/>
</dbReference>
<name>A0AA86JBE5_9CLOT</name>
<dbReference type="GO" id="GO:0006313">
    <property type="term" value="P:DNA transposition"/>
    <property type="evidence" value="ECO:0007669"/>
    <property type="project" value="InterPro"/>
</dbReference>
<dbReference type="InterPro" id="IPR002559">
    <property type="entry name" value="Transposase_11"/>
</dbReference>
<evidence type="ECO:0000313" key="3">
    <source>
        <dbReference type="Proteomes" id="UP000789738"/>
    </source>
</evidence>
<protein>
    <recommendedName>
        <fullName evidence="1">Transposase IS4-like domain-containing protein</fullName>
    </recommendedName>
</protein>
<proteinExistence type="predicted"/>
<dbReference type="SUPFAM" id="SSF53098">
    <property type="entry name" value="Ribonuclease H-like"/>
    <property type="match status" value="1"/>
</dbReference>
<evidence type="ECO:0000313" key="2">
    <source>
        <dbReference type="EMBL" id="CAG9701507.1"/>
    </source>
</evidence>
<dbReference type="EMBL" id="CAKJVE010000001">
    <property type="protein sequence ID" value="CAG9701507.1"/>
    <property type="molecule type" value="Genomic_DNA"/>
</dbReference>
<dbReference type="Pfam" id="PF01609">
    <property type="entry name" value="DDE_Tnp_1"/>
    <property type="match status" value="1"/>
</dbReference>
<organism evidence="2 3">
    <name type="scientific">Clostridium neonatale</name>
    <dbReference type="NCBI Taxonomy" id="137838"/>
    <lineage>
        <taxon>Bacteria</taxon>
        <taxon>Bacillati</taxon>
        <taxon>Bacillota</taxon>
        <taxon>Clostridia</taxon>
        <taxon>Eubacteriales</taxon>
        <taxon>Clostridiaceae</taxon>
        <taxon>Clostridium</taxon>
    </lineage>
</organism>
<sequence length="112" mass="12690">MNKWHGFNILAVDGTSIQVPDTIECGKYFGVSKNQNKTQTAVATASALYDILNDIIIDASITKFKTSERELAKQHLDQINNEKLSKNSIVIFDRGYPSYEMFDYLDTKICFS</sequence>
<feature type="domain" description="Transposase IS4-like" evidence="1">
    <location>
        <begin position="6"/>
        <end position="106"/>
    </location>
</feature>
<dbReference type="InterPro" id="IPR012337">
    <property type="entry name" value="RNaseH-like_sf"/>
</dbReference>
<dbReference type="AlphaFoldDB" id="A0AA86JBE5"/>
<accession>A0AA86JBE5</accession>
<reference evidence="2" key="1">
    <citation type="submission" date="2021-10" db="EMBL/GenBank/DDBJ databases">
        <authorList>
            <person name="Mesa V."/>
        </authorList>
    </citation>
    <scope>NUCLEOTIDE SEQUENCE</scope>
    <source>
        <strain evidence="2">CC3_PB</strain>
    </source>
</reference>
<comment type="caution">
    <text evidence="2">The sequence shown here is derived from an EMBL/GenBank/DDBJ whole genome shotgun (WGS) entry which is preliminary data.</text>
</comment>
<dbReference type="GO" id="GO:0004803">
    <property type="term" value="F:transposase activity"/>
    <property type="evidence" value="ECO:0007669"/>
    <property type="project" value="InterPro"/>
</dbReference>
<dbReference type="GO" id="GO:0003677">
    <property type="term" value="F:DNA binding"/>
    <property type="evidence" value="ECO:0007669"/>
    <property type="project" value="InterPro"/>
</dbReference>